<sequence>MSSSDASLDLPRLLDTAGSILDAAVDRFVDGQGAPSAINKGGTDFATQIDLDLERHIGAELADRTQIPVHGEEFGGADVVDGPVWVLDPIDGTFNYSAGLPLTGILLGLVVDGEATLGMTWLPLVGRRYAAHVDGPLLIDGEPAPPAPDPVLAEAAIAFGPFDARGGGRYPGSRRADLLRELSTRAARIRMTGSTGVDMAFTAAGVFGGAIAFGRHPWDNAAGAALVRAAGGVATDIAGRPWTVASPSLVAGTPTVHAELMRVIAETVPEWAPDSITPDSITPDSITSDSINPESTTPKETRR</sequence>
<reference evidence="8 9" key="1">
    <citation type="submission" date="2017-12" db="EMBL/GenBank/DDBJ databases">
        <title>Phylogenetic diversity of female urinary microbiome.</title>
        <authorList>
            <person name="Thomas-White K."/>
            <person name="Wolfe A.J."/>
        </authorList>
    </citation>
    <scope>NUCLEOTIDE SEQUENCE [LARGE SCALE GENOMIC DNA]</scope>
    <source>
        <strain evidence="8 9">UMB0777</strain>
    </source>
</reference>
<proteinExistence type="predicted"/>
<dbReference type="AlphaFoldDB" id="A0A2I1RBR4"/>
<dbReference type="InterPro" id="IPR020583">
    <property type="entry name" value="Inositol_monoP_metal-BS"/>
</dbReference>
<comment type="catalytic activity">
    <reaction evidence="1">
        <text>a myo-inositol phosphate + H2O = myo-inositol + phosphate</text>
        <dbReference type="Rhea" id="RHEA:24056"/>
        <dbReference type="ChEBI" id="CHEBI:15377"/>
        <dbReference type="ChEBI" id="CHEBI:17268"/>
        <dbReference type="ChEBI" id="CHEBI:43474"/>
        <dbReference type="ChEBI" id="CHEBI:84139"/>
        <dbReference type="EC" id="3.1.3.25"/>
    </reaction>
</comment>
<dbReference type="PROSITE" id="PS00630">
    <property type="entry name" value="IMP_2"/>
    <property type="match status" value="1"/>
</dbReference>
<dbReference type="Gene3D" id="3.40.190.80">
    <property type="match status" value="1"/>
</dbReference>
<evidence type="ECO:0000313" key="9">
    <source>
        <dbReference type="Proteomes" id="UP000234662"/>
    </source>
</evidence>
<keyword evidence="4" id="KW-0378">Hydrolase</keyword>
<feature type="compositionally biased region" description="Low complexity" evidence="7">
    <location>
        <begin position="273"/>
        <end position="291"/>
    </location>
</feature>
<dbReference type="PANTHER" id="PTHR20854:SF4">
    <property type="entry name" value="INOSITOL-1-MONOPHOSPHATASE-RELATED"/>
    <property type="match status" value="1"/>
</dbReference>
<dbReference type="InterPro" id="IPR020550">
    <property type="entry name" value="Inositol_monophosphatase_CS"/>
</dbReference>
<evidence type="ECO:0000256" key="1">
    <source>
        <dbReference type="ARBA" id="ARBA00001033"/>
    </source>
</evidence>
<protein>
    <recommendedName>
        <fullName evidence="2">inositol-phosphate phosphatase</fullName>
        <ecNumber evidence="2">3.1.3.25</ecNumber>
    </recommendedName>
</protein>
<organism evidence="8 9">
    <name type="scientific">Gordonia terrae</name>
    <dbReference type="NCBI Taxonomy" id="2055"/>
    <lineage>
        <taxon>Bacteria</taxon>
        <taxon>Bacillati</taxon>
        <taxon>Actinomycetota</taxon>
        <taxon>Actinomycetes</taxon>
        <taxon>Mycobacteriales</taxon>
        <taxon>Gordoniaceae</taxon>
        <taxon>Gordonia</taxon>
    </lineage>
</organism>
<feature type="binding site" evidence="6">
    <location>
        <position position="219"/>
    </location>
    <ligand>
        <name>Mg(2+)</name>
        <dbReference type="ChEBI" id="CHEBI:18420"/>
        <label>1</label>
        <note>catalytic</note>
    </ligand>
</feature>
<dbReference type="InterPro" id="IPR000760">
    <property type="entry name" value="Inositol_monophosphatase-like"/>
</dbReference>
<feature type="region of interest" description="Disordered" evidence="7">
    <location>
        <begin position="272"/>
        <end position="303"/>
    </location>
</feature>
<dbReference type="GO" id="GO:0046854">
    <property type="term" value="P:phosphatidylinositol phosphate biosynthetic process"/>
    <property type="evidence" value="ECO:0007669"/>
    <property type="project" value="InterPro"/>
</dbReference>
<dbReference type="GO" id="GO:0046872">
    <property type="term" value="F:metal ion binding"/>
    <property type="evidence" value="ECO:0007669"/>
    <property type="project" value="UniProtKB-KW"/>
</dbReference>
<evidence type="ECO:0000256" key="2">
    <source>
        <dbReference type="ARBA" id="ARBA00013106"/>
    </source>
</evidence>
<evidence type="ECO:0000256" key="4">
    <source>
        <dbReference type="ARBA" id="ARBA00022801"/>
    </source>
</evidence>
<dbReference type="GO" id="GO:0008934">
    <property type="term" value="F:inositol monophosphate 1-phosphatase activity"/>
    <property type="evidence" value="ECO:0007669"/>
    <property type="project" value="TreeGrafter"/>
</dbReference>
<dbReference type="EMBL" id="PKJC01000003">
    <property type="protein sequence ID" value="PKZ66583.1"/>
    <property type="molecule type" value="Genomic_DNA"/>
</dbReference>
<evidence type="ECO:0000256" key="7">
    <source>
        <dbReference type="SAM" id="MobiDB-lite"/>
    </source>
</evidence>
<feature type="binding site" evidence="6">
    <location>
        <position position="90"/>
    </location>
    <ligand>
        <name>Mg(2+)</name>
        <dbReference type="ChEBI" id="CHEBI:18420"/>
        <label>2</label>
    </ligand>
</feature>
<evidence type="ECO:0000256" key="6">
    <source>
        <dbReference type="PIRSR" id="PIRSR600760-2"/>
    </source>
</evidence>
<keyword evidence="5 6" id="KW-0460">Magnesium</keyword>
<dbReference type="GO" id="GO:0007165">
    <property type="term" value="P:signal transduction"/>
    <property type="evidence" value="ECO:0007669"/>
    <property type="project" value="TreeGrafter"/>
</dbReference>
<dbReference type="PRINTS" id="PR00377">
    <property type="entry name" value="IMPHPHTASES"/>
</dbReference>
<dbReference type="PANTHER" id="PTHR20854">
    <property type="entry name" value="INOSITOL MONOPHOSPHATASE"/>
    <property type="match status" value="1"/>
</dbReference>
<feature type="binding site" evidence="6">
    <location>
        <position position="72"/>
    </location>
    <ligand>
        <name>Mg(2+)</name>
        <dbReference type="ChEBI" id="CHEBI:18420"/>
        <label>1</label>
        <note>catalytic</note>
    </ligand>
</feature>
<comment type="cofactor">
    <cofactor evidence="6">
        <name>Mg(2+)</name>
        <dbReference type="ChEBI" id="CHEBI:18420"/>
    </cofactor>
</comment>
<evidence type="ECO:0000313" key="8">
    <source>
        <dbReference type="EMBL" id="PKZ66583.1"/>
    </source>
</evidence>
<feature type="binding site" evidence="6">
    <location>
        <position position="91"/>
    </location>
    <ligand>
        <name>Mg(2+)</name>
        <dbReference type="ChEBI" id="CHEBI:18420"/>
        <label>1</label>
        <note>catalytic</note>
    </ligand>
</feature>
<name>A0A2I1RBR4_9ACTN</name>
<dbReference type="RefSeq" id="WP_101819505.1">
    <property type="nucleotide sequence ID" value="NZ_PKJC01000003.1"/>
</dbReference>
<dbReference type="Proteomes" id="UP000234662">
    <property type="component" value="Unassembled WGS sequence"/>
</dbReference>
<evidence type="ECO:0000256" key="5">
    <source>
        <dbReference type="ARBA" id="ARBA00022842"/>
    </source>
</evidence>
<dbReference type="SUPFAM" id="SSF56655">
    <property type="entry name" value="Carbohydrate phosphatase"/>
    <property type="match status" value="1"/>
</dbReference>
<dbReference type="Gene3D" id="3.30.540.10">
    <property type="entry name" value="Fructose-1,6-Bisphosphatase, subunit A, domain 1"/>
    <property type="match status" value="1"/>
</dbReference>
<dbReference type="PROSITE" id="PS00629">
    <property type="entry name" value="IMP_1"/>
    <property type="match status" value="1"/>
</dbReference>
<evidence type="ECO:0000256" key="3">
    <source>
        <dbReference type="ARBA" id="ARBA00022723"/>
    </source>
</evidence>
<keyword evidence="3 6" id="KW-0479">Metal-binding</keyword>
<dbReference type="EC" id="3.1.3.25" evidence="2"/>
<feature type="binding site" evidence="6">
    <location>
        <position position="88"/>
    </location>
    <ligand>
        <name>Mg(2+)</name>
        <dbReference type="ChEBI" id="CHEBI:18420"/>
        <label>1</label>
        <note>catalytic</note>
    </ligand>
</feature>
<accession>A0A2I1RBR4</accession>
<gene>
    <name evidence="8" type="ORF">CYJ73_06765</name>
</gene>
<dbReference type="GO" id="GO:0006020">
    <property type="term" value="P:inositol metabolic process"/>
    <property type="evidence" value="ECO:0007669"/>
    <property type="project" value="TreeGrafter"/>
</dbReference>
<comment type="caution">
    <text evidence="8">The sequence shown here is derived from an EMBL/GenBank/DDBJ whole genome shotgun (WGS) entry which is preliminary data.</text>
</comment>
<dbReference type="CDD" id="cd01637">
    <property type="entry name" value="IMPase_like"/>
    <property type="match status" value="1"/>
</dbReference>
<dbReference type="Pfam" id="PF00459">
    <property type="entry name" value="Inositol_P"/>
    <property type="match status" value="1"/>
</dbReference>